<dbReference type="PANTHER" id="PTHR21381">
    <property type="entry name" value="ZGC:162297"/>
    <property type="match status" value="1"/>
</dbReference>
<protein>
    <submittedName>
        <fullName evidence="2">Membrane complex biogenesis protein, BtpA family</fullName>
    </submittedName>
</protein>
<dbReference type="AlphaFoldDB" id="A0A0G1PNK4"/>
<dbReference type="InterPro" id="IPR005137">
    <property type="entry name" value="BtpA"/>
</dbReference>
<sequence>MVFHAPTFSVIGMIHFSPLEGAQGYTDRDNVFKRATQDLNALLQGGVDAVMFENNFDTPKFAQLPASNALHFEELVAALAPQTTVPWGLSPLWNDYRLGFRLCKKYGGQMVRVPVFVDSVETVYGVFEADPQSVLKAREEENAKEIQLWADVQVKHAKMLHPRPFIESVTDAMTQGADGVIVTGNWTGDPPCIEQCKEAYETVQGRVAILTGSGMTPENIFSFRPYLNGCIVGTAFKEDTFITDHQGPNIVGPEVRYDERKIQKFVEAAHKKSP</sequence>
<dbReference type="EMBL" id="LCMG01000001">
    <property type="protein sequence ID" value="KKU34346.1"/>
    <property type="molecule type" value="Genomic_DNA"/>
</dbReference>
<evidence type="ECO:0000313" key="2">
    <source>
        <dbReference type="EMBL" id="KKU34346.1"/>
    </source>
</evidence>
<reference evidence="2 3" key="1">
    <citation type="journal article" date="2015" name="Nature">
        <title>rRNA introns, odd ribosomes, and small enigmatic genomes across a large radiation of phyla.</title>
        <authorList>
            <person name="Brown C.T."/>
            <person name="Hug L.A."/>
            <person name="Thomas B.C."/>
            <person name="Sharon I."/>
            <person name="Castelle C.J."/>
            <person name="Singh A."/>
            <person name="Wilkins M.J."/>
            <person name="Williams K.H."/>
            <person name="Banfield J.F."/>
        </authorList>
    </citation>
    <scope>NUCLEOTIDE SEQUENCE [LARGE SCALE GENOMIC DNA]</scope>
</reference>
<organism evidence="2 3">
    <name type="scientific">Candidatus Uhrbacteria bacterium GW2011_GWF2_46_218</name>
    <dbReference type="NCBI Taxonomy" id="1619001"/>
    <lineage>
        <taxon>Bacteria</taxon>
        <taxon>Candidatus Uhriibacteriota</taxon>
    </lineage>
</organism>
<dbReference type="Pfam" id="PF03437">
    <property type="entry name" value="BtpA"/>
    <property type="match status" value="1"/>
</dbReference>
<evidence type="ECO:0000256" key="1">
    <source>
        <dbReference type="ARBA" id="ARBA00006007"/>
    </source>
</evidence>
<proteinExistence type="inferred from homology"/>
<dbReference type="SUPFAM" id="SSF51366">
    <property type="entry name" value="Ribulose-phoshate binding barrel"/>
    <property type="match status" value="1"/>
</dbReference>
<comment type="similarity">
    <text evidence="1">Belongs to the BtpA family.</text>
</comment>
<dbReference type="PANTHER" id="PTHR21381:SF3">
    <property type="entry name" value="SGC REGION PROTEIN SGCQ-RELATED"/>
    <property type="match status" value="1"/>
</dbReference>
<dbReference type="Proteomes" id="UP000034705">
    <property type="component" value="Unassembled WGS sequence"/>
</dbReference>
<comment type="caution">
    <text evidence="2">The sequence shown here is derived from an EMBL/GenBank/DDBJ whole genome shotgun (WGS) entry which is preliminary data.</text>
</comment>
<accession>A0A0G1PNK4</accession>
<name>A0A0G1PNK4_9BACT</name>
<evidence type="ECO:0000313" key="3">
    <source>
        <dbReference type="Proteomes" id="UP000034705"/>
    </source>
</evidence>
<gene>
    <name evidence="2" type="ORF">UX45_C0001G0055</name>
</gene>
<dbReference type="InterPro" id="IPR011060">
    <property type="entry name" value="RibuloseP-bd_barrel"/>
</dbReference>